<dbReference type="EMBL" id="SMLW01000602">
    <property type="protein sequence ID" value="MTI26859.1"/>
    <property type="molecule type" value="Genomic_DNA"/>
</dbReference>
<feature type="transmembrane region" description="Helical" evidence="2">
    <location>
        <begin position="715"/>
        <end position="737"/>
    </location>
</feature>
<dbReference type="RefSeq" id="WP_221418032.1">
    <property type="nucleotide sequence ID" value="NZ_SMLW01000602.1"/>
</dbReference>
<sequence>HLTIFKVTLNRATAYLFENKYTKSIEQCLLGIKILQGDSLPYTKDLLSGLYFCMGRAYKALGKHDPALENFKKSLDLRKSILGSKHPKIENVYAEMAIVYSEKKEYELALKFFQKALISNILDFNDNSFYVHPPLDDYLDGDALFGSLRDKGNTFYKLYKQKSGSKDLESALICFQLCDQLINKRLKSSLNLSDKIFLEQFAKEVYHNGIKVSLELFSVTNNVKYRELSFYFSQKSKANVLLEAINSKSGKQQNLLPDNLKQLEDDLNVDISYYQSLRLQALAKESKIDSVKVNEYDDKLFNLNRKLDSLAQSLEKTYPKYYDIKYNYETQSLTEVQSKLKKQEALLEYFSTDDGTYAFAVSKDTIIIEELPAITEDQISTLQHSLKPEFFLKNQQKAFDAYTQVAHKLYQDQVGPLLSNFQGIKKLYVIPNGHLHQVPFELLLFRKPDSDQKQQYSELPYLIKHYNISYAYSVTLLFKENLLPDLKRKSMVLAFAPNYPEQVKDTVDLQILGKFRDEVTPLKWNQAELQSINQYFEGEFLHSEMATEKMFNERINDYDIVHLAMHALVDDEDPMNSKLVFSHATDSLNDSYLHSFEIYSKHINTQLAVLSACNTGSGELHSGEGLMSLARAFQYAGCPSVVMSHWRVDDKSSSIIMGEFYRYLAEGKNKDEALRMAKLNYLDQASPLGQHPFYWNSFVVMGNIKPIAQDENHKIWHWTFGGIGLIFLLVLGTAAYAKRKQ</sequence>
<keyword evidence="2" id="KW-0472">Membrane</keyword>
<feature type="repeat" description="TPR" evidence="1">
    <location>
        <begin position="90"/>
        <end position="123"/>
    </location>
</feature>
<comment type="caution">
    <text evidence="4">The sequence shown here is derived from an EMBL/GenBank/DDBJ whole genome shotgun (WGS) entry which is preliminary data.</text>
</comment>
<evidence type="ECO:0000313" key="4">
    <source>
        <dbReference type="EMBL" id="MTI26859.1"/>
    </source>
</evidence>
<reference evidence="4 5" key="1">
    <citation type="submission" date="2019-02" db="EMBL/GenBank/DDBJ databases">
        <authorList>
            <person name="Goldberg S.R."/>
            <person name="Haltli B.A."/>
            <person name="Correa H."/>
            <person name="Russell K.G."/>
        </authorList>
    </citation>
    <scope>NUCLEOTIDE SEQUENCE [LARGE SCALE GENOMIC DNA]</scope>
    <source>
        <strain evidence="4 5">JCM 16186</strain>
    </source>
</reference>
<evidence type="ECO:0000259" key="3">
    <source>
        <dbReference type="Pfam" id="PF12770"/>
    </source>
</evidence>
<dbReference type="InterPro" id="IPR019734">
    <property type="entry name" value="TPR_rpt"/>
</dbReference>
<feature type="domain" description="CHAT" evidence="3">
    <location>
        <begin position="404"/>
        <end position="703"/>
    </location>
</feature>
<dbReference type="SMART" id="SM00028">
    <property type="entry name" value="TPR"/>
    <property type="match status" value="3"/>
</dbReference>
<feature type="repeat" description="TPR" evidence="1">
    <location>
        <begin position="48"/>
        <end position="81"/>
    </location>
</feature>
<evidence type="ECO:0000256" key="2">
    <source>
        <dbReference type="SAM" id="Phobius"/>
    </source>
</evidence>
<dbReference type="InterPro" id="IPR011990">
    <property type="entry name" value="TPR-like_helical_dom_sf"/>
</dbReference>
<evidence type="ECO:0000256" key="1">
    <source>
        <dbReference type="PROSITE-ProRule" id="PRU00339"/>
    </source>
</evidence>
<accession>A0ABW9RRQ9</accession>
<proteinExistence type="predicted"/>
<keyword evidence="1" id="KW-0802">TPR repeat</keyword>
<dbReference type="PROSITE" id="PS50005">
    <property type="entry name" value="TPR"/>
    <property type="match status" value="2"/>
</dbReference>
<keyword evidence="2" id="KW-1133">Transmembrane helix</keyword>
<dbReference type="PANTHER" id="PTHR10098">
    <property type="entry name" value="RAPSYN-RELATED"/>
    <property type="match status" value="1"/>
</dbReference>
<feature type="non-terminal residue" evidence="4">
    <location>
        <position position="1"/>
    </location>
</feature>
<evidence type="ECO:0000313" key="5">
    <source>
        <dbReference type="Proteomes" id="UP000798808"/>
    </source>
</evidence>
<dbReference type="Pfam" id="PF13424">
    <property type="entry name" value="TPR_12"/>
    <property type="match status" value="1"/>
</dbReference>
<organism evidence="4 5">
    <name type="scientific">Fulvivirga kasyanovii</name>
    <dbReference type="NCBI Taxonomy" id="396812"/>
    <lineage>
        <taxon>Bacteria</taxon>
        <taxon>Pseudomonadati</taxon>
        <taxon>Bacteroidota</taxon>
        <taxon>Cytophagia</taxon>
        <taxon>Cytophagales</taxon>
        <taxon>Fulvivirgaceae</taxon>
        <taxon>Fulvivirga</taxon>
    </lineage>
</organism>
<keyword evidence="5" id="KW-1185">Reference proteome</keyword>
<dbReference type="InterPro" id="IPR024983">
    <property type="entry name" value="CHAT_dom"/>
</dbReference>
<dbReference type="Proteomes" id="UP000798808">
    <property type="component" value="Unassembled WGS sequence"/>
</dbReference>
<dbReference type="SUPFAM" id="SSF48452">
    <property type="entry name" value="TPR-like"/>
    <property type="match status" value="1"/>
</dbReference>
<dbReference type="Pfam" id="PF12770">
    <property type="entry name" value="CHAT"/>
    <property type="match status" value="1"/>
</dbReference>
<dbReference type="Gene3D" id="1.25.40.10">
    <property type="entry name" value="Tetratricopeptide repeat domain"/>
    <property type="match status" value="1"/>
</dbReference>
<dbReference type="PANTHER" id="PTHR10098:SF108">
    <property type="entry name" value="TETRATRICOPEPTIDE REPEAT PROTEIN 28"/>
    <property type="match status" value="1"/>
</dbReference>
<name>A0ABW9RRQ9_9BACT</name>
<protein>
    <submittedName>
        <fullName evidence="4">CHAT domain-containing protein</fullName>
    </submittedName>
</protein>
<keyword evidence="2" id="KW-0812">Transmembrane</keyword>
<gene>
    <name evidence="4" type="ORF">E1163_18025</name>
</gene>